<reference evidence="2 3" key="1">
    <citation type="journal article" date="2016" name="BMC Genomics">
        <title>Comparative genomics reveals Cyclospora cayetanensis possesses coccidia-like metabolism and invasion components but unique surface antigens.</title>
        <authorList>
            <person name="Liu S."/>
            <person name="Wang L."/>
            <person name="Zheng H."/>
            <person name="Xu Z."/>
            <person name="Roellig D.M."/>
            <person name="Li N."/>
            <person name="Frace M.A."/>
            <person name="Tang K."/>
            <person name="Arrowood M.J."/>
            <person name="Moss D.M."/>
            <person name="Zhang L."/>
            <person name="Feng Y."/>
            <person name="Xiao L."/>
        </authorList>
    </citation>
    <scope>NUCLEOTIDE SEQUENCE [LARGE SCALE GENOMIC DNA]</scope>
    <source>
        <strain evidence="2 3">CHN_HEN01</strain>
    </source>
</reference>
<dbReference type="VEuPathDB" id="ToxoDB:cyc_08320"/>
<feature type="region of interest" description="Disordered" evidence="1">
    <location>
        <begin position="189"/>
        <end position="215"/>
    </location>
</feature>
<dbReference type="InParanoid" id="A0A1D3D7M5"/>
<dbReference type="EMBL" id="JROU02000380">
    <property type="protein sequence ID" value="OEH79448.1"/>
    <property type="molecule type" value="Genomic_DNA"/>
</dbReference>
<proteinExistence type="predicted"/>
<feature type="compositionally biased region" description="Basic and acidic residues" evidence="1">
    <location>
        <begin position="201"/>
        <end position="212"/>
    </location>
</feature>
<protein>
    <submittedName>
        <fullName evidence="2">Uncharacterized protein</fullName>
    </submittedName>
</protein>
<dbReference type="VEuPathDB" id="ToxoDB:LOC34624079"/>
<dbReference type="Proteomes" id="UP000095192">
    <property type="component" value="Unassembled WGS sequence"/>
</dbReference>
<keyword evidence="3" id="KW-1185">Reference proteome</keyword>
<organism evidence="2 3">
    <name type="scientific">Cyclospora cayetanensis</name>
    <dbReference type="NCBI Taxonomy" id="88456"/>
    <lineage>
        <taxon>Eukaryota</taxon>
        <taxon>Sar</taxon>
        <taxon>Alveolata</taxon>
        <taxon>Apicomplexa</taxon>
        <taxon>Conoidasida</taxon>
        <taxon>Coccidia</taxon>
        <taxon>Eucoccidiorida</taxon>
        <taxon>Eimeriorina</taxon>
        <taxon>Eimeriidae</taxon>
        <taxon>Cyclospora</taxon>
    </lineage>
</organism>
<name>A0A1D3D7M5_9EIME</name>
<dbReference type="AlphaFoldDB" id="A0A1D3D7M5"/>
<evidence type="ECO:0000256" key="1">
    <source>
        <dbReference type="SAM" id="MobiDB-lite"/>
    </source>
</evidence>
<sequence length="299" mass="33502">MGIQQCTSLRHAPELTDYNSSSLSGLPVIVEEDDPYAEAVRVISDAIKRQAKRNARNGHEMLESKAKAFESHEKAHAGHFSGKLAELDSKLQETEEKVEATEKQIDEERLRHAKAKEHIAEKVQEELSALQEEEEKAIEQQHRAESTIQAAEAELHKEEAEVESARQHHKEAIREANKEEKEIQKLVEKEKQKELEDEEAADAREESAEGNRKAKIGVSSSKHHLGPAFCSELVEEMYKGIRYWLQQHANVSCLATCESILEVAREISGQRGAAADTFFSNTTCSALVVTPLKFLPANS</sequence>
<gene>
    <name evidence="2" type="ORF">cyc_08320</name>
</gene>
<evidence type="ECO:0000313" key="2">
    <source>
        <dbReference type="EMBL" id="OEH79448.1"/>
    </source>
</evidence>
<comment type="caution">
    <text evidence="2">The sequence shown here is derived from an EMBL/GenBank/DDBJ whole genome shotgun (WGS) entry which is preliminary data.</text>
</comment>
<evidence type="ECO:0000313" key="3">
    <source>
        <dbReference type="Proteomes" id="UP000095192"/>
    </source>
</evidence>
<accession>A0A1D3D7M5</accession>